<feature type="transmembrane region" description="Helical" evidence="5">
    <location>
        <begin position="200"/>
        <end position="230"/>
    </location>
</feature>
<dbReference type="AlphaFoldDB" id="A0A2S7KS85"/>
<evidence type="ECO:0000256" key="3">
    <source>
        <dbReference type="ARBA" id="ARBA00022989"/>
    </source>
</evidence>
<evidence type="ECO:0000256" key="1">
    <source>
        <dbReference type="ARBA" id="ARBA00004141"/>
    </source>
</evidence>
<dbReference type="Pfam" id="PF04932">
    <property type="entry name" value="Wzy_C"/>
    <property type="match status" value="1"/>
</dbReference>
<evidence type="ECO:0000256" key="4">
    <source>
        <dbReference type="ARBA" id="ARBA00023136"/>
    </source>
</evidence>
<keyword evidence="4 5" id="KW-0472">Membrane</keyword>
<comment type="subcellular location">
    <subcellularLocation>
        <location evidence="1">Membrane</location>
        <topology evidence="1">Multi-pass membrane protein</topology>
    </subcellularLocation>
</comment>
<comment type="caution">
    <text evidence="7">The sequence shown here is derived from an EMBL/GenBank/DDBJ whole genome shotgun (WGS) entry which is preliminary data.</text>
</comment>
<dbReference type="EMBL" id="MQUB01000001">
    <property type="protein sequence ID" value="PQB05489.1"/>
    <property type="molecule type" value="Genomic_DNA"/>
</dbReference>
<evidence type="ECO:0000256" key="2">
    <source>
        <dbReference type="ARBA" id="ARBA00022692"/>
    </source>
</evidence>
<evidence type="ECO:0000313" key="8">
    <source>
        <dbReference type="Proteomes" id="UP000239800"/>
    </source>
</evidence>
<dbReference type="RefSeq" id="WP_104813432.1">
    <property type="nucleotide sequence ID" value="NZ_MQUB01000001.1"/>
</dbReference>
<dbReference type="InterPro" id="IPR051533">
    <property type="entry name" value="WaaL-like"/>
</dbReference>
<feature type="transmembrane region" description="Helical" evidence="5">
    <location>
        <begin position="347"/>
        <end position="367"/>
    </location>
</feature>
<evidence type="ECO:0000259" key="6">
    <source>
        <dbReference type="Pfam" id="PF04932"/>
    </source>
</evidence>
<feature type="transmembrane region" description="Helical" evidence="5">
    <location>
        <begin position="157"/>
        <end position="180"/>
    </location>
</feature>
<dbReference type="Proteomes" id="UP000239800">
    <property type="component" value="Unassembled WGS sequence"/>
</dbReference>
<feature type="transmembrane region" description="Helical" evidence="5">
    <location>
        <begin position="12"/>
        <end position="41"/>
    </location>
</feature>
<dbReference type="PANTHER" id="PTHR37422:SF13">
    <property type="entry name" value="LIPOPOLYSACCHARIDE BIOSYNTHESIS PROTEIN PA4999-RELATED"/>
    <property type="match status" value="1"/>
</dbReference>
<feature type="transmembrane region" description="Helical" evidence="5">
    <location>
        <begin position="117"/>
        <end position="137"/>
    </location>
</feature>
<feature type="transmembrane region" description="Helical" evidence="5">
    <location>
        <begin position="387"/>
        <end position="408"/>
    </location>
</feature>
<gene>
    <name evidence="7" type="ORF">BST85_11745</name>
</gene>
<protein>
    <recommendedName>
        <fullName evidence="6">O-antigen ligase-related domain-containing protein</fullName>
    </recommendedName>
</protein>
<feature type="transmembrane region" description="Helical" evidence="5">
    <location>
        <begin position="53"/>
        <end position="74"/>
    </location>
</feature>
<dbReference type="InterPro" id="IPR007016">
    <property type="entry name" value="O-antigen_ligase-rel_domated"/>
</dbReference>
<keyword evidence="8" id="KW-1185">Reference proteome</keyword>
<dbReference type="PANTHER" id="PTHR37422">
    <property type="entry name" value="TEICHURONIC ACID BIOSYNTHESIS PROTEIN TUAE"/>
    <property type="match status" value="1"/>
</dbReference>
<feature type="transmembrane region" description="Helical" evidence="5">
    <location>
        <begin position="86"/>
        <end position="105"/>
    </location>
</feature>
<reference evidence="7 8" key="1">
    <citation type="submission" date="2016-11" db="EMBL/GenBank/DDBJ databases">
        <title>Trade-off between light-utilization and light-protection in marine flavobacteria.</title>
        <authorList>
            <person name="Kumagai Y."/>
        </authorList>
    </citation>
    <scope>NUCLEOTIDE SEQUENCE [LARGE SCALE GENOMIC DNA]</scope>
    <source>
        <strain evidence="7 8">NBRC 107741</strain>
    </source>
</reference>
<sequence length="413" mass="46969">MKKLFQNSTWEYLFILLGMTLPFGPALPNLAIGLIGLVWLIQLLMGKCRMDRSHWIAFFILSAYTFYCVSTYWYSENHGYFWKKAGLQLLIPLLAMVCLSIPFRASGRSVRRVLRAFIFSLALLAVLSLGKQIWSVISEESSSWSLLLFDQLASAVGSIHYLTLSLYTCFAIAAGFYLLFLDGTAWRPDRYRRIIRVCMFLLTVFLFLLGSRIAIVTAIALVLIILSIQARRAGKYMTLISAIAILGVLTAITLTSETMQDKWKEVYQFEDDSSGSGYWGGTGMRVLIWDCAWKVIQNNPVLGVGMGDDLDQMTLCYRVYSRNQLLVEGNSFHAHNIFLQAWVRSGIIGLLLLMGSLVWTIVYSVRYQNPVYLLFIATFVLLGMTESFFQINAGVLFFAFFSAFLFCYKFRSE</sequence>
<dbReference type="OrthoDB" id="1093278at2"/>
<dbReference type="GO" id="GO:0016020">
    <property type="term" value="C:membrane"/>
    <property type="evidence" value="ECO:0007669"/>
    <property type="project" value="UniProtKB-SubCell"/>
</dbReference>
<accession>A0A2S7KS85</accession>
<feature type="transmembrane region" description="Helical" evidence="5">
    <location>
        <begin position="236"/>
        <end position="254"/>
    </location>
</feature>
<keyword evidence="2 5" id="KW-0812">Transmembrane</keyword>
<keyword evidence="3 5" id="KW-1133">Transmembrane helix</keyword>
<evidence type="ECO:0000256" key="5">
    <source>
        <dbReference type="SAM" id="Phobius"/>
    </source>
</evidence>
<proteinExistence type="predicted"/>
<feature type="domain" description="O-antigen ligase-related" evidence="6">
    <location>
        <begin position="198"/>
        <end position="354"/>
    </location>
</feature>
<evidence type="ECO:0000313" key="7">
    <source>
        <dbReference type="EMBL" id="PQB05489.1"/>
    </source>
</evidence>
<name>A0A2S7KS85_9FLAO</name>
<organism evidence="7 8">
    <name type="scientific">Aureitalea marina</name>
    <dbReference type="NCBI Taxonomy" id="930804"/>
    <lineage>
        <taxon>Bacteria</taxon>
        <taxon>Pseudomonadati</taxon>
        <taxon>Bacteroidota</taxon>
        <taxon>Flavobacteriia</taxon>
        <taxon>Flavobacteriales</taxon>
        <taxon>Flavobacteriaceae</taxon>
        <taxon>Aureitalea</taxon>
    </lineage>
</organism>